<dbReference type="Pfam" id="PF23559">
    <property type="entry name" value="WHD_DRP"/>
    <property type="match status" value="1"/>
</dbReference>
<comment type="function">
    <text evidence="1">Confers resistance to late blight (Phytophthora infestans) races carrying the avirulence gene Avr1. Resistance proteins guard the plant against pathogens that contain an appropriate avirulence protein via an indirect interaction with this avirulence protein. That triggers a defense system including the hypersensitive response, which restricts the pathogen growth.</text>
</comment>
<dbReference type="SUPFAM" id="SSF52540">
    <property type="entry name" value="P-loop containing nucleoside triphosphate hydrolases"/>
    <property type="match status" value="1"/>
</dbReference>
<comment type="subcellular location">
    <subcellularLocation>
        <location evidence="2">Cytoplasm</location>
    </subcellularLocation>
</comment>
<sequence length="848" mass="97419">MAYAAVISLKHTILRLKNPTINPKLTKSAYEKLELIEDVLKRLDGSINSSINRRVVYALDAEIREAVCKLQDAVESYVFYHHSLPPSDSLADNGVNQEIDLFLKVVKKLEEEYIRELDNPSPGEEDGAVSLSPIHDDFAGNKSTTIGLSDQLEKIINQFIDSQYQDRRITSLIGMAGIGKTHLAKEIYQHQLIVQHFDIRAWVSVGPTYQPKNILVDLVAQIEGKPRNLYMGEDMDKLLQILAKCLYHARYLIVLDDIWSYEILKIFLWDWLPSYGKGGRLLVTTRTLKAAGMAYGSYVHQISFLNNEESWNLLWQNVFAEEQSFPPQLEKVGRKIAELCEGLPLYILAVADVLRGHDKTERYWKKVADKKTTTFIDAYGKISKLLYSSYEYLPQHLKACFLYMGVFPQSYEISLPKLINLWIVEDFLETRWLDPLEDMAMRCMKELVSDSVVIICKQRTNYRIESSKLHSVYWYLCVEEARRSKFFHVLKNLTDASRDSVESQRRLSVQNNILFGIKEVYESMEAATLTARSLLFTGEDHQYPVRICLNLMLLKVLDALAIRFYEFPTEVLNLLQLRYLALTHNGELPRSISKLQQLQCLILRRHHNIKLLGDPTNYLPYPIYGARLPKLLTLYVNAESCTKDVFRSICNLRKLGIQIELHPDAAETLSCFQHVRLLDRLVSLKCVIVNPRLRPQVVAPPDHLSEIPWCLEMLSLDGLGYSSEYMSAIASLSQLKLLKLRCSAFQGPNWKVNHKEFQFLEYLLLEDLDLVLWTTDDGVCFPSLLHLIIRHCYKLKEIPSQIGAIESLKKIEVVDCSPSVVASALQIQQQNRNSSLQVVINSSWNLPR</sequence>
<dbReference type="Gene3D" id="3.80.10.10">
    <property type="entry name" value="Ribonuclease Inhibitor"/>
    <property type="match status" value="1"/>
</dbReference>
<dbReference type="InterPro" id="IPR044974">
    <property type="entry name" value="Disease_R_plants"/>
</dbReference>
<dbReference type="EMBL" id="SDAM02000170">
    <property type="protein sequence ID" value="KAH6825830.1"/>
    <property type="molecule type" value="Genomic_DNA"/>
</dbReference>
<dbReference type="Gene3D" id="1.20.5.4130">
    <property type="match status" value="1"/>
</dbReference>
<keyword evidence="4" id="KW-0963">Cytoplasm</keyword>
<dbReference type="Gene3D" id="1.10.8.430">
    <property type="entry name" value="Helical domain of apoptotic protease-activating factors"/>
    <property type="match status" value="1"/>
</dbReference>
<evidence type="ECO:0000259" key="11">
    <source>
        <dbReference type="Pfam" id="PF00931"/>
    </source>
</evidence>
<keyword evidence="10" id="KW-0067">ATP-binding</keyword>
<protein>
    <recommendedName>
        <fullName evidence="15">NB-ARC domain-containing protein</fullName>
    </recommendedName>
</protein>
<feature type="domain" description="NB-ARC" evidence="11">
    <location>
        <begin position="150"/>
        <end position="322"/>
    </location>
</feature>
<comment type="caution">
    <text evidence="13">The sequence shown here is derived from an EMBL/GenBank/DDBJ whole genome shotgun (WGS) entry which is preliminary data.</text>
</comment>
<keyword evidence="7" id="KW-0677">Repeat</keyword>
<dbReference type="InterPro" id="IPR036388">
    <property type="entry name" value="WH-like_DNA-bd_sf"/>
</dbReference>
<dbReference type="GO" id="GO:0005737">
    <property type="term" value="C:cytoplasm"/>
    <property type="evidence" value="ECO:0007669"/>
    <property type="project" value="UniProtKB-SubCell"/>
</dbReference>
<evidence type="ECO:0000256" key="10">
    <source>
        <dbReference type="ARBA" id="ARBA00022840"/>
    </source>
</evidence>
<accession>A0AAD4J273</accession>
<evidence type="ECO:0000313" key="14">
    <source>
        <dbReference type="Proteomes" id="UP001190926"/>
    </source>
</evidence>
<dbReference type="Pfam" id="PF00931">
    <property type="entry name" value="NB-ARC"/>
    <property type="match status" value="1"/>
</dbReference>
<evidence type="ECO:0000256" key="9">
    <source>
        <dbReference type="ARBA" id="ARBA00022821"/>
    </source>
</evidence>
<dbReference type="InterPro" id="IPR032675">
    <property type="entry name" value="LRR_dom_sf"/>
</dbReference>
<organism evidence="13 14">
    <name type="scientific">Perilla frutescens var. hirtella</name>
    <name type="common">Perilla citriodora</name>
    <name type="synonym">Perilla setoyensis</name>
    <dbReference type="NCBI Taxonomy" id="608512"/>
    <lineage>
        <taxon>Eukaryota</taxon>
        <taxon>Viridiplantae</taxon>
        <taxon>Streptophyta</taxon>
        <taxon>Embryophyta</taxon>
        <taxon>Tracheophyta</taxon>
        <taxon>Spermatophyta</taxon>
        <taxon>Magnoliopsida</taxon>
        <taxon>eudicotyledons</taxon>
        <taxon>Gunneridae</taxon>
        <taxon>Pentapetalae</taxon>
        <taxon>asterids</taxon>
        <taxon>lamiids</taxon>
        <taxon>Lamiales</taxon>
        <taxon>Lamiaceae</taxon>
        <taxon>Nepetoideae</taxon>
        <taxon>Elsholtzieae</taxon>
        <taxon>Perilla</taxon>
    </lineage>
</organism>
<evidence type="ECO:0000313" key="13">
    <source>
        <dbReference type="EMBL" id="KAH6825830.1"/>
    </source>
</evidence>
<dbReference type="GO" id="GO:0043531">
    <property type="term" value="F:ADP binding"/>
    <property type="evidence" value="ECO:0007669"/>
    <property type="project" value="InterPro"/>
</dbReference>
<keyword evidence="8" id="KW-0547">Nucleotide-binding</keyword>
<dbReference type="SUPFAM" id="SSF52058">
    <property type="entry name" value="L domain-like"/>
    <property type="match status" value="1"/>
</dbReference>
<evidence type="ECO:0000256" key="2">
    <source>
        <dbReference type="ARBA" id="ARBA00004496"/>
    </source>
</evidence>
<evidence type="ECO:0000256" key="8">
    <source>
        <dbReference type="ARBA" id="ARBA00022741"/>
    </source>
</evidence>
<dbReference type="GO" id="GO:0009626">
    <property type="term" value="P:plant-type hypersensitive response"/>
    <property type="evidence" value="ECO:0007669"/>
    <property type="project" value="UniProtKB-KW"/>
</dbReference>
<dbReference type="PANTHER" id="PTHR23155:SF1152">
    <property type="entry name" value="AAA+ ATPASE DOMAIN-CONTAINING PROTEIN"/>
    <property type="match status" value="1"/>
</dbReference>
<evidence type="ECO:0000256" key="3">
    <source>
        <dbReference type="ARBA" id="ARBA00008894"/>
    </source>
</evidence>
<evidence type="ECO:0000256" key="1">
    <source>
        <dbReference type="ARBA" id="ARBA00002074"/>
    </source>
</evidence>
<evidence type="ECO:0000256" key="7">
    <source>
        <dbReference type="ARBA" id="ARBA00022737"/>
    </source>
</evidence>
<dbReference type="Gene3D" id="1.10.10.10">
    <property type="entry name" value="Winged helix-like DNA-binding domain superfamily/Winged helix DNA-binding domain"/>
    <property type="match status" value="1"/>
</dbReference>
<evidence type="ECO:0000256" key="6">
    <source>
        <dbReference type="ARBA" id="ARBA00022667"/>
    </source>
</evidence>
<feature type="domain" description="Disease resistance protein winged helix" evidence="12">
    <location>
        <begin position="406"/>
        <end position="471"/>
    </location>
</feature>
<dbReference type="PANTHER" id="PTHR23155">
    <property type="entry name" value="DISEASE RESISTANCE PROTEIN RP"/>
    <property type="match status" value="1"/>
</dbReference>
<reference evidence="13 14" key="1">
    <citation type="journal article" date="2021" name="Nat. Commun.">
        <title>Incipient diploidization of the medicinal plant Perilla within 10,000 years.</title>
        <authorList>
            <person name="Zhang Y."/>
            <person name="Shen Q."/>
            <person name="Leng L."/>
            <person name="Zhang D."/>
            <person name="Chen S."/>
            <person name="Shi Y."/>
            <person name="Ning Z."/>
            <person name="Chen S."/>
        </authorList>
    </citation>
    <scope>NUCLEOTIDE SEQUENCE [LARGE SCALE GENOMIC DNA]</scope>
    <source>
        <strain evidence="14">cv. PC099</strain>
    </source>
</reference>
<evidence type="ECO:0000256" key="4">
    <source>
        <dbReference type="ARBA" id="ARBA00022490"/>
    </source>
</evidence>
<evidence type="ECO:0008006" key="15">
    <source>
        <dbReference type="Google" id="ProtNLM"/>
    </source>
</evidence>
<dbReference type="InterPro" id="IPR058922">
    <property type="entry name" value="WHD_DRP"/>
</dbReference>
<dbReference type="Proteomes" id="UP001190926">
    <property type="component" value="Unassembled WGS sequence"/>
</dbReference>
<gene>
    <name evidence="13" type="ORF">C2S53_008035</name>
</gene>
<keyword evidence="5" id="KW-0433">Leucine-rich repeat</keyword>
<evidence type="ECO:0000256" key="5">
    <source>
        <dbReference type="ARBA" id="ARBA00022614"/>
    </source>
</evidence>
<name>A0AAD4J273_PERFH</name>
<dbReference type="Gene3D" id="3.40.50.300">
    <property type="entry name" value="P-loop containing nucleotide triphosphate hydrolases"/>
    <property type="match status" value="1"/>
</dbReference>
<dbReference type="InterPro" id="IPR002182">
    <property type="entry name" value="NB-ARC"/>
</dbReference>
<proteinExistence type="inferred from homology"/>
<evidence type="ECO:0000259" key="12">
    <source>
        <dbReference type="Pfam" id="PF23559"/>
    </source>
</evidence>
<comment type="similarity">
    <text evidence="3">Belongs to the disease resistance NB-LRR family.</text>
</comment>
<keyword evidence="14" id="KW-1185">Reference proteome</keyword>
<dbReference type="InterPro" id="IPR042197">
    <property type="entry name" value="Apaf_helical"/>
</dbReference>
<keyword evidence="9" id="KW-0611">Plant defense</keyword>
<dbReference type="AlphaFoldDB" id="A0AAD4J273"/>
<keyword evidence="6" id="KW-0381">Hypersensitive response</keyword>
<dbReference type="InterPro" id="IPR027417">
    <property type="entry name" value="P-loop_NTPase"/>
</dbReference>
<dbReference type="PRINTS" id="PR00364">
    <property type="entry name" value="DISEASERSIST"/>
</dbReference>